<comment type="catalytic activity">
    <reaction evidence="1 6">
        <text>7,8-dihydroneopterin = 6-hydroxymethyl-7,8-dihydropterin + glycolaldehyde</text>
        <dbReference type="Rhea" id="RHEA:10540"/>
        <dbReference type="ChEBI" id="CHEBI:17001"/>
        <dbReference type="ChEBI" id="CHEBI:17071"/>
        <dbReference type="ChEBI" id="CHEBI:44841"/>
        <dbReference type="EC" id="4.1.2.25"/>
    </reaction>
</comment>
<reference evidence="9" key="1">
    <citation type="journal article" date="2019" name="Int. J. Syst. Evol. Microbiol.">
        <title>The Global Catalogue of Microorganisms (GCM) 10K type strain sequencing project: providing services to taxonomists for standard genome sequencing and annotation.</title>
        <authorList>
            <consortium name="The Broad Institute Genomics Platform"/>
            <consortium name="The Broad Institute Genome Sequencing Center for Infectious Disease"/>
            <person name="Wu L."/>
            <person name="Ma J."/>
        </authorList>
    </citation>
    <scope>NUCLEOTIDE SEQUENCE [LARGE SCALE GENOMIC DNA]</scope>
    <source>
        <strain evidence="9">KCTC 19466</strain>
    </source>
</reference>
<comment type="pathway">
    <text evidence="2 6">Cofactor biosynthesis; tetrahydrofolate biosynthesis; 2-amino-4-hydroxy-6-hydroxymethyl-7,8-dihydropteridine diphosphate from 7,8-dihydroneopterin triphosphate: step 3/4.</text>
</comment>
<evidence type="ECO:0000256" key="3">
    <source>
        <dbReference type="ARBA" id="ARBA00005708"/>
    </source>
</evidence>
<organism evidence="8 9">
    <name type="scientific">Zhihengliuella salsuginis</name>
    <dbReference type="NCBI Taxonomy" id="578222"/>
    <lineage>
        <taxon>Bacteria</taxon>
        <taxon>Bacillati</taxon>
        <taxon>Actinomycetota</taxon>
        <taxon>Actinomycetes</taxon>
        <taxon>Micrococcales</taxon>
        <taxon>Micrococcaceae</taxon>
        <taxon>Zhihengliuella</taxon>
    </lineage>
</organism>
<protein>
    <recommendedName>
        <fullName evidence="6">7,8-dihydroneopterin aldolase</fullName>
        <ecNumber evidence="6">4.1.2.25</ecNumber>
    </recommendedName>
</protein>
<comment type="caution">
    <text evidence="8">The sequence shown here is derived from an EMBL/GenBank/DDBJ whole genome shotgun (WGS) entry which is preliminary data.</text>
</comment>
<evidence type="ECO:0000313" key="8">
    <source>
        <dbReference type="EMBL" id="GHD10779.1"/>
    </source>
</evidence>
<feature type="domain" description="Dihydroneopterin aldolase/epimerase" evidence="7">
    <location>
        <begin position="5"/>
        <end position="118"/>
    </location>
</feature>
<dbReference type="CDD" id="cd00534">
    <property type="entry name" value="DHNA_DHNTPE"/>
    <property type="match status" value="1"/>
</dbReference>
<evidence type="ECO:0000259" key="7">
    <source>
        <dbReference type="SMART" id="SM00905"/>
    </source>
</evidence>
<evidence type="ECO:0000256" key="6">
    <source>
        <dbReference type="RuleBase" id="RU362079"/>
    </source>
</evidence>
<dbReference type="Proteomes" id="UP000642819">
    <property type="component" value="Unassembled WGS sequence"/>
</dbReference>
<evidence type="ECO:0000256" key="5">
    <source>
        <dbReference type="ARBA" id="ARBA00023239"/>
    </source>
</evidence>
<sequence>MADRITLTGITATGHHGVFEHEKREGQPFVVDVVLHTDIRPAAAGDDLTRTTHYGELAELVVQHIESGPFDLIETLTENIAAAVLGGFERVDAVDVTVHKPKAPIEVPFGDVAITIHRERDGSRA</sequence>
<dbReference type="Gene3D" id="3.30.1130.10">
    <property type="match status" value="1"/>
</dbReference>
<keyword evidence="4 6" id="KW-0289">Folate biosynthesis</keyword>
<dbReference type="InterPro" id="IPR006157">
    <property type="entry name" value="FolB_dom"/>
</dbReference>
<dbReference type="SMART" id="SM00905">
    <property type="entry name" value="FolB"/>
    <property type="match status" value="1"/>
</dbReference>
<keyword evidence="5 6" id="KW-0456">Lyase</keyword>
<dbReference type="NCBIfam" id="TIGR00526">
    <property type="entry name" value="folB_dom"/>
    <property type="match status" value="1"/>
</dbReference>
<dbReference type="InterPro" id="IPR006156">
    <property type="entry name" value="Dihydroneopterin_aldolase"/>
</dbReference>
<evidence type="ECO:0000313" key="9">
    <source>
        <dbReference type="Proteomes" id="UP000642819"/>
    </source>
</evidence>
<evidence type="ECO:0000256" key="2">
    <source>
        <dbReference type="ARBA" id="ARBA00005013"/>
    </source>
</evidence>
<name>A0ABQ3GLC7_9MICC</name>
<dbReference type="InterPro" id="IPR043133">
    <property type="entry name" value="GTP-CH-I_C/QueF"/>
</dbReference>
<evidence type="ECO:0000256" key="4">
    <source>
        <dbReference type="ARBA" id="ARBA00022909"/>
    </source>
</evidence>
<proteinExistence type="inferred from homology"/>
<dbReference type="RefSeq" id="WP_189350894.1">
    <property type="nucleotide sequence ID" value="NZ_BMXK01000011.1"/>
</dbReference>
<dbReference type="SUPFAM" id="SSF55620">
    <property type="entry name" value="Tetrahydrobiopterin biosynthesis enzymes-like"/>
    <property type="match status" value="1"/>
</dbReference>
<dbReference type="Pfam" id="PF02152">
    <property type="entry name" value="FolB"/>
    <property type="match status" value="1"/>
</dbReference>
<comment type="function">
    <text evidence="6">Catalyzes the conversion of 7,8-dihydroneopterin to 6-hydroxymethyl-7,8-dihydropterin.</text>
</comment>
<dbReference type="EC" id="4.1.2.25" evidence="6"/>
<dbReference type="PANTHER" id="PTHR42844:SF1">
    <property type="entry name" value="DIHYDRONEOPTERIN ALDOLASE 1-RELATED"/>
    <property type="match status" value="1"/>
</dbReference>
<evidence type="ECO:0000256" key="1">
    <source>
        <dbReference type="ARBA" id="ARBA00001353"/>
    </source>
</evidence>
<dbReference type="NCBIfam" id="TIGR00525">
    <property type="entry name" value="folB"/>
    <property type="match status" value="1"/>
</dbReference>
<dbReference type="EMBL" id="BMXK01000011">
    <property type="protein sequence ID" value="GHD10779.1"/>
    <property type="molecule type" value="Genomic_DNA"/>
</dbReference>
<keyword evidence="9" id="KW-1185">Reference proteome</keyword>
<accession>A0ABQ3GLC7</accession>
<gene>
    <name evidence="8" type="primary">folB</name>
    <name evidence="8" type="ORF">GCM10008096_24620</name>
</gene>
<dbReference type="PANTHER" id="PTHR42844">
    <property type="entry name" value="DIHYDRONEOPTERIN ALDOLASE 1-RELATED"/>
    <property type="match status" value="1"/>
</dbReference>
<comment type="similarity">
    <text evidence="3 6">Belongs to the DHNA family.</text>
</comment>